<dbReference type="EMBL" id="MNAD01000488">
    <property type="protein sequence ID" value="OJT12430.1"/>
    <property type="molecule type" value="Genomic_DNA"/>
</dbReference>
<comment type="caution">
    <text evidence="2">The sequence shown here is derived from an EMBL/GenBank/DDBJ whole genome shotgun (WGS) entry which is preliminary data.</text>
</comment>
<dbReference type="Proteomes" id="UP000184267">
    <property type="component" value="Unassembled WGS sequence"/>
</dbReference>
<keyword evidence="3" id="KW-1185">Reference proteome</keyword>
<reference evidence="2 3" key="1">
    <citation type="submission" date="2016-10" db="EMBL/GenBank/DDBJ databases">
        <title>Genome sequence of the basidiomycete white-rot fungus Trametes pubescens.</title>
        <authorList>
            <person name="Makela M.R."/>
            <person name="Granchi Z."/>
            <person name="Peng M."/>
            <person name="De Vries R.P."/>
            <person name="Grigoriev I."/>
            <person name="Riley R."/>
            <person name="Hilden K."/>
        </authorList>
    </citation>
    <scope>NUCLEOTIDE SEQUENCE [LARGE SCALE GENOMIC DNA]</scope>
    <source>
        <strain evidence="2 3">FBCC735</strain>
    </source>
</reference>
<feature type="region of interest" description="Disordered" evidence="1">
    <location>
        <begin position="203"/>
        <end position="226"/>
    </location>
</feature>
<name>A0A1M2VY15_TRAPU</name>
<dbReference type="AlphaFoldDB" id="A0A1M2VY15"/>
<sequence length="316" mass="34263">MGKKRNGHSNAHNKLSAPRRKDRILDIVNVFQGPCVRASRRNIFDAWMDHFDFGGDESTTPDTPFSGPSPDSPSATPLPLSGSFPSFAQLGGDQHAPSSIAYAYAGVYDCPSPLDYGLFALDRKLSSHLRSPYHTQTPRSWSQWYAPSVSCVAKTAPAEDTLGFCPPLAHLPSSTLKNTIVFDNASNDDFASPRLIDGMLTFPDDPDLSSQDPANSPRLTLLDLNSGPSSSTGYSALDYPASNESSTATWPIPLSKDTPDSYLLGLEVTQWLSFSDGSRSDTVEDDSACNPSGSEWGLFAQDTEDNCHLRPHDEVI</sequence>
<evidence type="ECO:0000313" key="3">
    <source>
        <dbReference type="Proteomes" id="UP000184267"/>
    </source>
</evidence>
<evidence type="ECO:0000313" key="2">
    <source>
        <dbReference type="EMBL" id="OJT12430.1"/>
    </source>
</evidence>
<feature type="compositionally biased region" description="Polar residues" evidence="1">
    <location>
        <begin position="208"/>
        <end position="218"/>
    </location>
</feature>
<dbReference type="OrthoDB" id="10570701at2759"/>
<accession>A0A1M2VY15</accession>
<dbReference type="OMA" id="DTEDNCH"/>
<feature type="region of interest" description="Disordered" evidence="1">
    <location>
        <begin position="58"/>
        <end position="78"/>
    </location>
</feature>
<proteinExistence type="predicted"/>
<evidence type="ECO:0000256" key="1">
    <source>
        <dbReference type="SAM" id="MobiDB-lite"/>
    </source>
</evidence>
<organism evidence="2 3">
    <name type="scientific">Trametes pubescens</name>
    <name type="common">White-rot fungus</name>
    <dbReference type="NCBI Taxonomy" id="154538"/>
    <lineage>
        <taxon>Eukaryota</taxon>
        <taxon>Fungi</taxon>
        <taxon>Dikarya</taxon>
        <taxon>Basidiomycota</taxon>
        <taxon>Agaricomycotina</taxon>
        <taxon>Agaricomycetes</taxon>
        <taxon>Polyporales</taxon>
        <taxon>Polyporaceae</taxon>
        <taxon>Trametes</taxon>
    </lineage>
</organism>
<protein>
    <submittedName>
        <fullName evidence="2">Uncharacterized protein</fullName>
    </submittedName>
</protein>
<gene>
    <name evidence="2" type="ORF">TRAPUB_11019</name>
</gene>